<dbReference type="PANTHER" id="PTHR45138:SF9">
    <property type="entry name" value="DIGUANYLATE CYCLASE DGCM-RELATED"/>
    <property type="match status" value="1"/>
</dbReference>
<dbReference type="Pfam" id="PF20966">
    <property type="entry name" value="MASE6"/>
    <property type="match status" value="1"/>
</dbReference>
<feature type="transmembrane region" description="Helical" evidence="4">
    <location>
        <begin position="77"/>
        <end position="94"/>
    </location>
</feature>
<dbReference type="GO" id="GO:0052621">
    <property type="term" value="F:diguanylate cyclase activity"/>
    <property type="evidence" value="ECO:0007669"/>
    <property type="project" value="UniProtKB-EC"/>
</dbReference>
<feature type="transmembrane region" description="Helical" evidence="4">
    <location>
        <begin position="51"/>
        <end position="70"/>
    </location>
</feature>
<keyword evidence="4" id="KW-0472">Membrane</keyword>
<dbReference type="Pfam" id="PF00990">
    <property type="entry name" value="GGDEF"/>
    <property type="match status" value="1"/>
</dbReference>
<name>A0A0S2KCP9_9GAMM</name>
<organism evidence="6 7">
    <name type="scientific">Pseudohongiella spirulinae</name>
    <dbReference type="NCBI Taxonomy" id="1249552"/>
    <lineage>
        <taxon>Bacteria</taxon>
        <taxon>Pseudomonadati</taxon>
        <taxon>Pseudomonadota</taxon>
        <taxon>Gammaproteobacteria</taxon>
        <taxon>Pseudomonadales</taxon>
        <taxon>Pseudohongiellaceae</taxon>
        <taxon>Pseudohongiella</taxon>
    </lineage>
</organism>
<comment type="catalytic activity">
    <reaction evidence="3">
        <text>2 GTP = 3',3'-c-di-GMP + 2 diphosphate</text>
        <dbReference type="Rhea" id="RHEA:24898"/>
        <dbReference type="ChEBI" id="CHEBI:33019"/>
        <dbReference type="ChEBI" id="CHEBI:37565"/>
        <dbReference type="ChEBI" id="CHEBI:58805"/>
        <dbReference type="EC" id="2.7.7.65"/>
    </reaction>
</comment>
<sequence length="350" mass="39458">MTRWLSARRLDTLCGQQRHQARLVHIVLILMAVYFAFIGTLNVVIFKDYNLAAMDYVGLVTACGLLGYFRHSANLKLTAWLVVISIALIMLYFVHQTGGLAYSVMWVTLLPPIAFFLLGRQSGALVCAAVFIYVGIFFYMSLPDMPAVQPSTGSLFNILEILLAHWLLFRLYERSRSEAYSELERLSVTDKLTDLYNRSHLDDLLQQEITRHHRSGQALTLVLCDIDHFKQINDKYGHLTGDVILRELARLLKGNMRGTDYCGRWGGEEFLIICPDTPANAATAIISKLQQSIKEADMTEHIRVTLSFGIATLQHGESADDQLRRADSALYEAKRLGRDRMIIAEAAVSV</sequence>
<keyword evidence="4" id="KW-0812">Transmembrane</keyword>
<accession>A0A0S2KCP9</accession>
<dbReference type="SUPFAM" id="SSF55073">
    <property type="entry name" value="Nucleotide cyclase"/>
    <property type="match status" value="1"/>
</dbReference>
<comment type="cofactor">
    <cofactor evidence="1">
        <name>Mg(2+)</name>
        <dbReference type="ChEBI" id="CHEBI:18420"/>
    </cofactor>
</comment>
<protein>
    <recommendedName>
        <fullName evidence="2">diguanylate cyclase</fullName>
        <ecNumber evidence="2">2.7.7.65</ecNumber>
    </recommendedName>
</protein>
<dbReference type="CDD" id="cd01949">
    <property type="entry name" value="GGDEF"/>
    <property type="match status" value="1"/>
</dbReference>
<evidence type="ECO:0000313" key="7">
    <source>
        <dbReference type="Proteomes" id="UP000065641"/>
    </source>
</evidence>
<evidence type="ECO:0000256" key="2">
    <source>
        <dbReference type="ARBA" id="ARBA00012528"/>
    </source>
</evidence>
<dbReference type="Proteomes" id="UP000065641">
    <property type="component" value="Chromosome"/>
</dbReference>
<feature type="transmembrane region" description="Helical" evidence="4">
    <location>
        <begin position="21"/>
        <end position="45"/>
    </location>
</feature>
<dbReference type="EMBL" id="CP013189">
    <property type="protein sequence ID" value="ALO45957.1"/>
    <property type="molecule type" value="Genomic_DNA"/>
</dbReference>
<evidence type="ECO:0000256" key="3">
    <source>
        <dbReference type="ARBA" id="ARBA00034247"/>
    </source>
</evidence>
<dbReference type="AlphaFoldDB" id="A0A0S2KCP9"/>
<dbReference type="InterPro" id="IPR000160">
    <property type="entry name" value="GGDEF_dom"/>
</dbReference>
<evidence type="ECO:0000313" key="6">
    <source>
        <dbReference type="EMBL" id="ALO45957.1"/>
    </source>
</evidence>
<feature type="transmembrane region" description="Helical" evidence="4">
    <location>
        <begin position="154"/>
        <end position="172"/>
    </location>
</feature>
<dbReference type="EC" id="2.7.7.65" evidence="2"/>
<dbReference type="NCBIfam" id="TIGR00254">
    <property type="entry name" value="GGDEF"/>
    <property type="match status" value="1"/>
</dbReference>
<dbReference type="InterPro" id="IPR043128">
    <property type="entry name" value="Rev_trsase/Diguanyl_cyclase"/>
</dbReference>
<dbReference type="STRING" id="1249552.PS2015_1299"/>
<dbReference type="InterPro" id="IPR050469">
    <property type="entry name" value="Diguanylate_Cyclase"/>
</dbReference>
<dbReference type="Gene3D" id="3.30.70.270">
    <property type="match status" value="1"/>
</dbReference>
<keyword evidence="7" id="KW-1185">Reference proteome</keyword>
<evidence type="ECO:0000256" key="4">
    <source>
        <dbReference type="SAM" id="Phobius"/>
    </source>
</evidence>
<evidence type="ECO:0000259" key="5">
    <source>
        <dbReference type="PROSITE" id="PS50887"/>
    </source>
</evidence>
<feature type="transmembrane region" description="Helical" evidence="4">
    <location>
        <begin position="100"/>
        <end position="118"/>
    </location>
</feature>
<dbReference type="PROSITE" id="PS50887">
    <property type="entry name" value="GGDEF"/>
    <property type="match status" value="1"/>
</dbReference>
<dbReference type="RefSeq" id="WP_058021445.1">
    <property type="nucleotide sequence ID" value="NZ_CP013189.1"/>
</dbReference>
<dbReference type="SMART" id="SM00267">
    <property type="entry name" value="GGDEF"/>
    <property type="match status" value="1"/>
</dbReference>
<evidence type="ECO:0000256" key="1">
    <source>
        <dbReference type="ARBA" id="ARBA00001946"/>
    </source>
</evidence>
<feature type="domain" description="GGDEF" evidence="5">
    <location>
        <begin position="217"/>
        <end position="346"/>
    </location>
</feature>
<dbReference type="FunFam" id="3.30.70.270:FF:000001">
    <property type="entry name" value="Diguanylate cyclase domain protein"/>
    <property type="match status" value="1"/>
</dbReference>
<proteinExistence type="predicted"/>
<reference evidence="6 7" key="1">
    <citation type="submission" date="2015-11" db="EMBL/GenBank/DDBJ databases">
        <authorList>
            <person name="Zhang Y."/>
            <person name="Guo Z."/>
        </authorList>
    </citation>
    <scope>NUCLEOTIDE SEQUENCE [LARGE SCALE GENOMIC DNA]</scope>
    <source>
        <strain evidence="6 7">KCTC 32221</strain>
    </source>
</reference>
<dbReference type="InterPro" id="IPR048435">
    <property type="entry name" value="MASE6"/>
</dbReference>
<gene>
    <name evidence="6" type="ORF">PS2015_1299</name>
</gene>
<keyword evidence="4" id="KW-1133">Transmembrane helix</keyword>
<dbReference type="PANTHER" id="PTHR45138">
    <property type="entry name" value="REGULATORY COMPONENTS OF SENSORY TRANSDUCTION SYSTEM"/>
    <property type="match status" value="1"/>
</dbReference>
<dbReference type="KEGG" id="pspi:PS2015_1299"/>
<feature type="transmembrane region" description="Helical" evidence="4">
    <location>
        <begin position="125"/>
        <end position="142"/>
    </location>
</feature>
<dbReference type="InterPro" id="IPR029787">
    <property type="entry name" value="Nucleotide_cyclase"/>
</dbReference>